<comment type="caution">
    <text evidence="1">The sequence shown here is derived from an EMBL/GenBank/DDBJ whole genome shotgun (WGS) entry which is preliminary data.</text>
</comment>
<dbReference type="EMBL" id="CAJRAU010000014">
    <property type="protein sequence ID" value="CAG5074781.1"/>
    <property type="molecule type" value="Genomic_DNA"/>
</dbReference>
<reference evidence="1 2" key="1">
    <citation type="submission" date="2021-04" db="EMBL/GenBank/DDBJ databases">
        <authorList>
            <person name="Rodrigo-Torres L."/>
            <person name="Arahal R. D."/>
            <person name="Lucena T."/>
        </authorList>
    </citation>
    <scope>NUCLEOTIDE SEQUENCE [LARGE SCALE GENOMIC DNA]</scope>
    <source>
        <strain evidence="1 2">CECT 9623</strain>
    </source>
</reference>
<dbReference type="RefSeq" id="WP_215236689.1">
    <property type="nucleotide sequence ID" value="NZ_CAJRAU010000014.1"/>
</dbReference>
<protein>
    <submittedName>
        <fullName evidence="1">Uncharacterized protein</fullName>
    </submittedName>
</protein>
<dbReference type="Proteomes" id="UP000679725">
    <property type="component" value="Unassembled WGS sequence"/>
</dbReference>
<evidence type="ECO:0000313" key="1">
    <source>
        <dbReference type="EMBL" id="CAG5074781.1"/>
    </source>
</evidence>
<evidence type="ECO:0000313" key="2">
    <source>
        <dbReference type="Proteomes" id="UP000679725"/>
    </source>
</evidence>
<accession>A0ABN7RF86</accession>
<name>A0ABN7RF86_9BACT</name>
<sequence length="151" mass="16914">MHQFTKLAFSPIIDRKKFESDSTSEGITEATFFKFIGADDCEDVVDLYFQKIKGYCIIPSSCKPATIGYEFILKHSITSQTAVAQVKQGNVGLDERLRGIADHIYLFSTNGKVQADSDDVTVLSVSELFGFVCKHGNILPSRINYWIDFLT</sequence>
<gene>
    <name evidence="1" type="ORF">DYBT9623_05469</name>
</gene>
<keyword evidence="2" id="KW-1185">Reference proteome</keyword>
<organism evidence="1 2">
    <name type="scientific">Dyadobacter linearis</name>
    <dbReference type="NCBI Taxonomy" id="2823330"/>
    <lineage>
        <taxon>Bacteria</taxon>
        <taxon>Pseudomonadati</taxon>
        <taxon>Bacteroidota</taxon>
        <taxon>Cytophagia</taxon>
        <taxon>Cytophagales</taxon>
        <taxon>Spirosomataceae</taxon>
        <taxon>Dyadobacter</taxon>
    </lineage>
</organism>
<proteinExistence type="predicted"/>